<proteinExistence type="predicted"/>
<dbReference type="EMBL" id="AZBU02000013">
    <property type="protein sequence ID" value="TKR58564.1"/>
    <property type="molecule type" value="Genomic_DNA"/>
</dbReference>
<organism evidence="1 2">
    <name type="scientific">Steinernema carpocapsae</name>
    <name type="common">Entomopathogenic nematode</name>
    <dbReference type="NCBI Taxonomy" id="34508"/>
    <lineage>
        <taxon>Eukaryota</taxon>
        <taxon>Metazoa</taxon>
        <taxon>Ecdysozoa</taxon>
        <taxon>Nematoda</taxon>
        <taxon>Chromadorea</taxon>
        <taxon>Rhabditida</taxon>
        <taxon>Tylenchina</taxon>
        <taxon>Panagrolaimomorpha</taxon>
        <taxon>Strongyloidoidea</taxon>
        <taxon>Steinernematidae</taxon>
        <taxon>Steinernema</taxon>
    </lineage>
</organism>
<keyword evidence="2" id="KW-1185">Reference proteome</keyword>
<sequence length="101" mass="11282">MARACYRNPKPQAIFGGRVTSCLDLGKTKLTIHPNDTLSRASVKFVLNCVTATKVRSGFPEPSIKSRFRREWLAALDHGNKLAPFARLLAVKFVLADWLEP</sequence>
<dbReference type="AlphaFoldDB" id="A0A4U5LRE4"/>
<evidence type="ECO:0000313" key="1">
    <source>
        <dbReference type="EMBL" id="TKR58564.1"/>
    </source>
</evidence>
<evidence type="ECO:0000313" key="2">
    <source>
        <dbReference type="Proteomes" id="UP000298663"/>
    </source>
</evidence>
<dbReference type="Proteomes" id="UP000298663">
    <property type="component" value="Unassembled WGS sequence"/>
</dbReference>
<reference evidence="1 2" key="2">
    <citation type="journal article" date="2019" name="G3 (Bethesda)">
        <title>Hybrid Assembly of the Genome of the Entomopathogenic Nematode Steinernema carpocapsae Identifies the X-Chromosome.</title>
        <authorList>
            <person name="Serra L."/>
            <person name="Macchietto M."/>
            <person name="Macias-Munoz A."/>
            <person name="McGill C.J."/>
            <person name="Rodriguez I.M."/>
            <person name="Rodriguez B."/>
            <person name="Murad R."/>
            <person name="Mortazavi A."/>
        </authorList>
    </citation>
    <scope>NUCLEOTIDE SEQUENCE [LARGE SCALE GENOMIC DNA]</scope>
    <source>
        <strain evidence="1 2">ALL</strain>
    </source>
</reference>
<reference evidence="1 2" key="1">
    <citation type="journal article" date="2015" name="Genome Biol.">
        <title>Comparative genomics of Steinernema reveals deeply conserved gene regulatory networks.</title>
        <authorList>
            <person name="Dillman A.R."/>
            <person name="Macchietto M."/>
            <person name="Porter C.F."/>
            <person name="Rogers A."/>
            <person name="Williams B."/>
            <person name="Antoshechkin I."/>
            <person name="Lee M.M."/>
            <person name="Goodwin Z."/>
            <person name="Lu X."/>
            <person name="Lewis E.E."/>
            <person name="Goodrich-Blair H."/>
            <person name="Stock S.P."/>
            <person name="Adams B.J."/>
            <person name="Sternberg P.W."/>
            <person name="Mortazavi A."/>
        </authorList>
    </citation>
    <scope>NUCLEOTIDE SEQUENCE [LARGE SCALE GENOMIC DNA]</scope>
    <source>
        <strain evidence="1 2">ALL</strain>
    </source>
</reference>
<name>A0A4U5LRE4_STECR</name>
<accession>A0A4U5LRE4</accession>
<gene>
    <name evidence="1" type="ORF">L596_029993</name>
</gene>
<protein>
    <submittedName>
        <fullName evidence="1">Uncharacterized protein</fullName>
    </submittedName>
</protein>
<comment type="caution">
    <text evidence="1">The sequence shown here is derived from an EMBL/GenBank/DDBJ whole genome shotgun (WGS) entry which is preliminary data.</text>
</comment>